<keyword evidence="1" id="KW-0560">Oxidoreductase</keyword>
<organism evidence="1 2">
    <name type="scientific">Camellia lanceoleosa</name>
    <dbReference type="NCBI Taxonomy" id="1840588"/>
    <lineage>
        <taxon>Eukaryota</taxon>
        <taxon>Viridiplantae</taxon>
        <taxon>Streptophyta</taxon>
        <taxon>Embryophyta</taxon>
        <taxon>Tracheophyta</taxon>
        <taxon>Spermatophyta</taxon>
        <taxon>Magnoliopsida</taxon>
        <taxon>eudicotyledons</taxon>
        <taxon>Gunneridae</taxon>
        <taxon>Pentapetalae</taxon>
        <taxon>asterids</taxon>
        <taxon>Ericales</taxon>
        <taxon>Theaceae</taxon>
        <taxon>Camellia</taxon>
    </lineage>
</organism>
<comment type="caution">
    <text evidence="1">The sequence shown here is derived from an EMBL/GenBank/DDBJ whole genome shotgun (WGS) entry which is preliminary data.</text>
</comment>
<protein>
    <submittedName>
        <fullName evidence="1">L-ascorbate peroxidase, cytosolic</fullName>
    </submittedName>
</protein>
<dbReference type="Proteomes" id="UP001060215">
    <property type="component" value="Chromosome 6"/>
</dbReference>
<dbReference type="EMBL" id="CM045763">
    <property type="protein sequence ID" value="KAI8021947.1"/>
    <property type="molecule type" value="Genomic_DNA"/>
</dbReference>
<name>A0ACC0I7U1_9ERIC</name>
<keyword evidence="2" id="KW-1185">Reference proteome</keyword>
<evidence type="ECO:0000313" key="1">
    <source>
        <dbReference type="EMBL" id="KAI8021947.1"/>
    </source>
</evidence>
<reference evidence="1 2" key="1">
    <citation type="journal article" date="2022" name="Plant J.">
        <title>Chromosome-level genome of Camellia lanceoleosa provides a valuable resource for understanding genome evolution and self-incompatibility.</title>
        <authorList>
            <person name="Gong W."/>
            <person name="Xiao S."/>
            <person name="Wang L."/>
            <person name="Liao Z."/>
            <person name="Chang Y."/>
            <person name="Mo W."/>
            <person name="Hu G."/>
            <person name="Li W."/>
            <person name="Zhao G."/>
            <person name="Zhu H."/>
            <person name="Hu X."/>
            <person name="Ji K."/>
            <person name="Xiang X."/>
            <person name="Song Q."/>
            <person name="Yuan D."/>
            <person name="Jin S."/>
            <person name="Zhang L."/>
        </authorList>
    </citation>
    <scope>NUCLEOTIDE SEQUENCE [LARGE SCALE GENOMIC DNA]</scope>
    <source>
        <strain evidence="1">SQ_2022a</strain>
    </source>
</reference>
<keyword evidence="1" id="KW-0575">Peroxidase</keyword>
<accession>A0ACC0I7U1</accession>
<proteinExistence type="predicted"/>
<sequence>MGEVLPDCERGIRKAIDKAKKKLKGLSAEKNCAPIMLRLIWHSASTYDMSTKIGGLFGTMRHKLEKGHTANNGLEITIRLLEPIKEQFPIISYVDFY</sequence>
<evidence type="ECO:0000313" key="2">
    <source>
        <dbReference type="Proteomes" id="UP001060215"/>
    </source>
</evidence>
<gene>
    <name evidence="1" type="ORF">LOK49_LG03G03517</name>
</gene>